<protein>
    <submittedName>
        <fullName evidence="1">Uncharacterized protein</fullName>
    </submittedName>
</protein>
<dbReference type="AlphaFoldDB" id="A0AAD5CS10"/>
<organism evidence="1 2">
    <name type="scientific">Ambrosia artemisiifolia</name>
    <name type="common">Common ragweed</name>
    <dbReference type="NCBI Taxonomy" id="4212"/>
    <lineage>
        <taxon>Eukaryota</taxon>
        <taxon>Viridiplantae</taxon>
        <taxon>Streptophyta</taxon>
        <taxon>Embryophyta</taxon>
        <taxon>Tracheophyta</taxon>
        <taxon>Spermatophyta</taxon>
        <taxon>Magnoliopsida</taxon>
        <taxon>eudicotyledons</taxon>
        <taxon>Gunneridae</taxon>
        <taxon>Pentapetalae</taxon>
        <taxon>asterids</taxon>
        <taxon>campanulids</taxon>
        <taxon>Asterales</taxon>
        <taxon>Asteraceae</taxon>
        <taxon>Asteroideae</taxon>
        <taxon>Heliantheae alliance</taxon>
        <taxon>Heliantheae</taxon>
        <taxon>Ambrosia</taxon>
    </lineage>
</organism>
<proteinExistence type="predicted"/>
<gene>
    <name evidence="1" type="ORF">M8C21_033322</name>
</gene>
<keyword evidence="2" id="KW-1185">Reference proteome</keyword>
<reference evidence="1" key="1">
    <citation type="submission" date="2022-06" db="EMBL/GenBank/DDBJ databases">
        <title>Uncovering the hologenomic basis of an extraordinary plant invasion.</title>
        <authorList>
            <person name="Bieker V.C."/>
            <person name="Martin M.D."/>
            <person name="Gilbert T."/>
            <person name="Hodgins K."/>
            <person name="Battlay P."/>
            <person name="Petersen B."/>
            <person name="Wilson J."/>
        </authorList>
    </citation>
    <scope>NUCLEOTIDE SEQUENCE</scope>
    <source>
        <strain evidence="1">AA19_3_7</strain>
        <tissue evidence="1">Leaf</tissue>
    </source>
</reference>
<accession>A0AAD5CS10</accession>
<evidence type="ECO:0000313" key="1">
    <source>
        <dbReference type="EMBL" id="KAI7747143.1"/>
    </source>
</evidence>
<dbReference type="Proteomes" id="UP001206925">
    <property type="component" value="Unassembled WGS sequence"/>
</dbReference>
<comment type="caution">
    <text evidence="1">The sequence shown here is derived from an EMBL/GenBank/DDBJ whole genome shotgun (WGS) entry which is preliminary data.</text>
</comment>
<dbReference type="EMBL" id="JAMZMK010006825">
    <property type="protein sequence ID" value="KAI7747143.1"/>
    <property type="molecule type" value="Genomic_DNA"/>
</dbReference>
<name>A0AAD5CS10_AMBAR</name>
<sequence length="131" mass="14607">MLFTLLIFLFFMQVILVISPIRLLFAYAVLDVVRSPPRLTFGSSLLLTMGRLPAKSGSVTTSSVGTLVKKKKKKIFICKYHKEMRNSYACGDLFDGLIGFSAIGAKILVRITNQFHLQRLLLGIKTLLLNG</sequence>
<evidence type="ECO:0000313" key="2">
    <source>
        <dbReference type="Proteomes" id="UP001206925"/>
    </source>
</evidence>